<dbReference type="KEGG" id="dpte:113799716"/>
<feature type="transmembrane region" description="Helical" evidence="1">
    <location>
        <begin position="292"/>
        <end position="316"/>
    </location>
</feature>
<evidence type="ECO:0000256" key="2">
    <source>
        <dbReference type="SAM" id="SignalP"/>
    </source>
</evidence>
<dbReference type="OrthoDB" id="10366635at2759"/>
<feature type="signal peptide" evidence="2">
    <location>
        <begin position="1"/>
        <end position="20"/>
    </location>
</feature>
<evidence type="ECO:0000313" key="3">
    <source>
        <dbReference type="Proteomes" id="UP000515146"/>
    </source>
</evidence>
<gene>
    <name evidence="4" type="primary">LOC113799716</name>
</gene>
<keyword evidence="2" id="KW-0732">Signal</keyword>
<reference evidence="4" key="1">
    <citation type="submission" date="2025-08" db="UniProtKB">
        <authorList>
            <consortium name="RefSeq"/>
        </authorList>
    </citation>
    <scope>IDENTIFICATION</scope>
    <source>
        <strain evidence="4">Airmid</strain>
    </source>
</reference>
<feature type="chain" id="PRO_5027916519" evidence="2">
    <location>
        <begin position="21"/>
        <end position="338"/>
    </location>
</feature>
<dbReference type="InParanoid" id="A0A6P6YLX4"/>
<proteinExistence type="predicted"/>
<evidence type="ECO:0000313" key="4">
    <source>
        <dbReference type="RefSeq" id="XP_027206207.1"/>
    </source>
</evidence>
<keyword evidence="3" id="KW-1185">Reference proteome</keyword>
<name>A0A6P6YLX4_DERPT</name>
<organism evidence="3 4">
    <name type="scientific">Dermatophagoides pteronyssinus</name>
    <name type="common">European house dust mite</name>
    <dbReference type="NCBI Taxonomy" id="6956"/>
    <lineage>
        <taxon>Eukaryota</taxon>
        <taxon>Metazoa</taxon>
        <taxon>Ecdysozoa</taxon>
        <taxon>Arthropoda</taxon>
        <taxon>Chelicerata</taxon>
        <taxon>Arachnida</taxon>
        <taxon>Acari</taxon>
        <taxon>Acariformes</taxon>
        <taxon>Sarcoptiformes</taxon>
        <taxon>Astigmata</taxon>
        <taxon>Psoroptidia</taxon>
        <taxon>Analgoidea</taxon>
        <taxon>Pyroglyphidae</taxon>
        <taxon>Dermatophagoidinae</taxon>
        <taxon>Dermatophagoides</taxon>
    </lineage>
</organism>
<evidence type="ECO:0000256" key="1">
    <source>
        <dbReference type="SAM" id="Phobius"/>
    </source>
</evidence>
<keyword evidence="1" id="KW-0472">Membrane</keyword>
<accession>A0A6P6YLX4</accession>
<dbReference type="AlphaFoldDB" id="A0A6P6YLX4"/>
<keyword evidence="1" id="KW-1133">Transmembrane helix</keyword>
<dbReference type="Proteomes" id="UP000515146">
    <property type="component" value="Unplaced"/>
</dbReference>
<keyword evidence="1" id="KW-0812">Transmembrane</keyword>
<dbReference type="RefSeq" id="XP_027206207.1">
    <property type="nucleotide sequence ID" value="XM_027350406.1"/>
</dbReference>
<sequence>MQTFCLSFYIFLIKIAFIQTATKNCFELRQEIIDHIIAVGPYYHDNYLLFITDKWLAYNTTINSLINDVEVDLLSNNGEIHNLWPVMNQFIHFNRMERLPVSIYLAGDTCYNSNNQSELIVTFKSKKDKLYHTYHFDFEIDRLILNDNLTEKDKTYQKIIVDDCQNRTLIIENYEFYLLDNNLNENYRFNICVQQSNIDQHRMEIGTTIHECNDNYQSRLIFSNVRTGFLVSKTGQLYLISKDYLLIFSHNAIIDHEKYFVLTTKSFYQWLDCGDFAYLKQSGQSMNEADQFVSIISGFFFLFFIIYSLLVFHFMFRTNKSSANGKNHLFQPNRTIDK</sequence>
<protein>
    <submittedName>
        <fullName evidence="4">Uncharacterized protein LOC113799716</fullName>
    </submittedName>
</protein>